<proteinExistence type="predicted"/>
<keyword evidence="2" id="KW-1185">Reference proteome</keyword>
<evidence type="ECO:0000313" key="2">
    <source>
        <dbReference type="Proteomes" id="UP001317488"/>
    </source>
</evidence>
<dbReference type="Pfam" id="PF04134">
    <property type="entry name" value="DCC1-like"/>
    <property type="match status" value="1"/>
</dbReference>
<sequence>MSMRGKIGLFRAEKAHTPKLLVVYIDGGCPLCTRAGHLILRLDLLGLCRVTSYRKDPSFERFGLTFQALDREIHVVWQAGKKHEVVQGFDALVLLAKFLPPLWPFLPALALLKLTGLGPKVYRWLADNRTLIPETGCKGGACTPKGTRFPPE</sequence>
<dbReference type="InterPro" id="IPR007263">
    <property type="entry name" value="DCC1-like"/>
</dbReference>
<dbReference type="Proteomes" id="UP001317488">
    <property type="component" value="Chromosome"/>
</dbReference>
<evidence type="ECO:0000313" key="1">
    <source>
        <dbReference type="EMBL" id="WCM39605.1"/>
    </source>
</evidence>
<name>A0ABY7RPJ3_9DEIN</name>
<dbReference type="EMBL" id="CP046617">
    <property type="protein sequence ID" value="WCM39605.1"/>
    <property type="molecule type" value="Genomic_DNA"/>
</dbReference>
<organism evidence="1 2">
    <name type="scientific">Thermus antranikianii</name>
    <dbReference type="NCBI Taxonomy" id="88190"/>
    <lineage>
        <taxon>Bacteria</taxon>
        <taxon>Thermotogati</taxon>
        <taxon>Deinococcota</taxon>
        <taxon>Deinococci</taxon>
        <taxon>Thermales</taxon>
        <taxon>Thermaceae</taxon>
        <taxon>Thermus</taxon>
    </lineage>
</organism>
<gene>
    <name evidence="1" type="ORF">GO600_05585</name>
</gene>
<protein>
    <submittedName>
        <fullName evidence="1">DUF393 domain-containing protein</fullName>
    </submittedName>
</protein>
<reference evidence="1 2" key="1">
    <citation type="submission" date="2019-12" db="EMBL/GenBank/DDBJ databases">
        <authorList>
            <person name="An T."/>
        </authorList>
    </citation>
    <scope>NUCLEOTIDE SEQUENCE [LARGE SCALE GENOMIC DNA]</scope>
    <source>
        <strain evidence="1 2">JCM 19900</strain>
    </source>
</reference>
<accession>A0ABY7RPJ3</accession>